<comment type="caution">
    <text evidence="1">The sequence shown here is derived from an EMBL/GenBank/DDBJ whole genome shotgun (WGS) entry which is preliminary data.</text>
</comment>
<reference evidence="1 2" key="1">
    <citation type="submission" date="2012-03" db="EMBL/GenBank/DDBJ databases">
        <title>The Genome Sequence of Bartonella melophagi K-2C.</title>
        <authorList>
            <consortium name="The Broad Institute Genome Sequencing Platform"/>
            <consortium name="The Broad Institute Genome Sequencing Center for Infectious Disease"/>
            <person name="Feldgarden M."/>
            <person name="Kirby J."/>
            <person name="Kosoy M."/>
            <person name="Birtles R."/>
            <person name="Probert W.S."/>
            <person name="Chiaraviglio L."/>
            <person name="Young S.K."/>
            <person name="Zeng Q."/>
            <person name="Gargeya S."/>
            <person name="Fitzgerald M."/>
            <person name="Haas B."/>
            <person name="Abouelleil A."/>
            <person name="Alvarado L."/>
            <person name="Arachchi H.M."/>
            <person name="Berlin A."/>
            <person name="Chapman S.B."/>
            <person name="Gearin G."/>
            <person name="Goldberg J."/>
            <person name="Griggs A."/>
            <person name="Gujja S."/>
            <person name="Hansen M."/>
            <person name="Heiman D."/>
            <person name="Howarth C."/>
            <person name="Larimer J."/>
            <person name="Lui A."/>
            <person name="MacDonald P.J.P."/>
            <person name="McCowen C."/>
            <person name="Montmayeur A."/>
            <person name="Murphy C."/>
            <person name="Neiman D."/>
            <person name="Pearson M."/>
            <person name="Priest M."/>
            <person name="Roberts A."/>
            <person name="Saif S."/>
            <person name="Shea T."/>
            <person name="Sisk P."/>
            <person name="Stolte C."/>
            <person name="Sykes S."/>
            <person name="Wortman J."/>
            <person name="Nusbaum C."/>
            <person name="Birren B."/>
        </authorList>
    </citation>
    <scope>NUCLEOTIDE SEQUENCE [LARGE SCALE GENOMIC DNA]</scope>
    <source>
        <strain evidence="1 2">K-2C</strain>
    </source>
</reference>
<gene>
    <name evidence="1" type="ORF">ME3_01122</name>
</gene>
<accession>J0QYV9</accession>
<dbReference type="EMBL" id="AIMA01000026">
    <property type="protein sequence ID" value="EJF88384.1"/>
    <property type="molecule type" value="Genomic_DNA"/>
</dbReference>
<dbReference type="AlphaFoldDB" id="J0QYV9"/>
<evidence type="ECO:0000313" key="1">
    <source>
        <dbReference type="EMBL" id="EJF88384.1"/>
    </source>
</evidence>
<organism evidence="1 2">
    <name type="scientific">Bartonella melophagi K-2C</name>
    <dbReference type="NCBI Taxonomy" id="1094557"/>
    <lineage>
        <taxon>Bacteria</taxon>
        <taxon>Pseudomonadati</taxon>
        <taxon>Pseudomonadota</taxon>
        <taxon>Alphaproteobacteria</taxon>
        <taxon>Hyphomicrobiales</taxon>
        <taxon>Bartonellaceae</taxon>
        <taxon>Bartonella</taxon>
    </lineage>
</organism>
<protein>
    <submittedName>
        <fullName evidence="1">Uncharacterized protein</fullName>
    </submittedName>
</protein>
<sequence>KEGKALSFVAPFKGLSEALVSLQ</sequence>
<dbReference type="HOGENOM" id="CLU_3423710_0_0_5"/>
<proteinExistence type="predicted"/>
<feature type="non-terminal residue" evidence="1">
    <location>
        <position position="1"/>
    </location>
</feature>
<name>J0QYV9_9HYPH</name>
<keyword evidence="2" id="KW-1185">Reference proteome</keyword>
<evidence type="ECO:0000313" key="2">
    <source>
        <dbReference type="Proteomes" id="UP000009017"/>
    </source>
</evidence>
<dbReference type="Proteomes" id="UP000009017">
    <property type="component" value="Unassembled WGS sequence"/>
</dbReference>